<dbReference type="Gene3D" id="3.40.30.10">
    <property type="entry name" value="Glutaredoxin"/>
    <property type="match status" value="1"/>
</dbReference>
<accession>A0A381RGP1</accession>
<evidence type="ECO:0000259" key="1">
    <source>
        <dbReference type="Pfam" id="PF00462"/>
    </source>
</evidence>
<dbReference type="AlphaFoldDB" id="A0A381RGP1"/>
<proteinExistence type="predicted"/>
<dbReference type="InterPro" id="IPR002109">
    <property type="entry name" value="Glutaredoxin"/>
</dbReference>
<dbReference type="PROSITE" id="PS51354">
    <property type="entry name" value="GLUTAREDOXIN_2"/>
    <property type="match status" value="1"/>
</dbReference>
<organism evidence="2">
    <name type="scientific">marine metagenome</name>
    <dbReference type="NCBI Taxonomy" id="408172"/>
    <lineage>
        <taxon>unclassified sequences</taxon>
        <taxon>metagenomes</taxon>
        <taxon>ecological metagenomes</taxon>
    </lineage>
</organism>
<reference evidence="2" key="1">
    <citation type="submission" date="2018-05" db="EMBL/GenBank/DDBJ databases">
        <authorList>
            <person name="Lanie J.A."/>
            <person name="Ng W.-L."/>
            <person name="Kazmierczak K.M."/>
            <person name="Andrzejewski T.M."/>
            <person name="Davidsen T.M."/>
            <person name="Wayne K.J."/>
            <person name="Tettelin H."/>
            <person name="Glass J.I."/>
            <person name="Rusch D."/>
            <person name="Podicherti R."/>
            <person name="Tsui H.-C.T."/>
            <person name="Winkler M.E."/>
        </authorList>
    </citation>
    <scope>NUCLEOTIDE SEQUENCE</scope>
</reference>
<dbReference type="Pfam" id="PF00462">
    <property type="entry name" value="Glutaredoxin"/>
    <property type="match status" value="1"/>
</dbReference>
<protein>
    <recommendedName>
        <fullName evidence="1">Glutaredoxin domain-containing protein</fullName>
    </recommendedName>
</protein>
<sequence length="74" mass="8154">VYWRPLCGFSLRLLQALEAAGIRPELHDIWEEPEAAEFVRSVNDGAETVPTVVVDGTAYTNPPPDQLVAHLLQA</sequence>
<evidence type="ECO:0000313" key="2">
    <source>
        <dbReference type="EMBL" id="SUZ88343.1"/>
    </source>
</evidence>
<dbReference type="InterPro" id="IPR036249">
    <property type="entry name" value="Thioredoxin-like_sf"/>
</dbReference>
<dbReference type="SUPFAM" id="SSF52833">
    <property type="entry name" value="Thioredoxin-like"/>
    <property type="match status" value="1"/>
</dbReference>
<gene>
    <name evidence="2" type="ORF">METZ01_LOCUS41197</name>
</gene>
<dbReference type="EMBL" id="UINC01001766">
    <property type="protein sequence ID" value="SUZ88343.1"/>
    <property type="molecule type" value="Genomic_DNA"/>
</dbReference>
<name>A0A381RGP1_9ZZZZ</name>
<feature type="domain" description="Glutaredoxin" evidence="1">
    <location>
        <begin position="1"/>
        <end position="57"/>
    </location>
</feature>
<feature type="non-terminal residue" evidence="2">
    <location>
        <position position="1"/>
    </location>
</feature>